<dbReference type="AlphaFoldDB" id="A0A9X3WQB0"/>
<dbReference type="InterPro" id="IPR009665">
    <property type="entry name" value="YyaC"/>
</dbReference>
<reference evidence="1" key="1">
    <citation type="submission" date="2022-06" db="EMBL/GenBank/DDBJ databases">
        <title>Aquibacillus sp. a new bacterium isolated from soil saline samples.</title>
        <authorList>
            <person name="Galisteo C."/>
            <person name="De La Haba R."/>
            <person name="Sanchez-Porro C."/>
            <person name="Ventosa A."/>
        </authorList>
    </citation>
    <scope>NUCLEOTIDE SEQUENCE</scope>
    <source>
        <strain evidence="1">JCM 12387</strain>
    </source>
</reference>
<organism evidence="1 2">
    <name type="scientific">Aquibacillus koreensis</name>
    <dbReference type="NCBI Taxonomy" id="279446"/>
    <lineage>
        <taxon>Bacteria</taxon>
        <taxon>Bacillati</taxon>
        <taxon>Bacillota</taxon>
        <taxon>Bacilli</taxon>
        <taxon>Bacillales</taxon>
        <taxon>Bacillaceae</taxon>
        <taxon>Aquibacillus</taxon>
    </lineage>
</organism>
<dbReference type="GO" id="GO:0006508">
    <property type="term" value="P:proteolysis"/>
    <property type="evidence" value="ECO:0007669"/>
    <property type="project" value="UniProtKB-KW"/>
</dbReference>
<protein>
    <submittedName>
        <fullName evidence="1">Spore protease YyaC</fullName>
    </submittedName>
</protein>
<dbReference type="Proteomes" id="UP001145072">
    <property type="component" value="Unassembled WGS sequence"/>
</dbReference>
<gene>
    <name evidence="1" type="primary">yyaC</name>
    <name evidence="1" type="ORF">NC661_20640</name>
</gene>
<dbReference type="Pfam" id="PF06866">
    <property type="entry name" value="DUF1256"/>
    <property type="match status" value="1"/>
</dbReference>
<accession>A0A9X3WQB0</accession>
<dbReference type="NCBIfam" id="TIGR02841">
    <property type="entry name" value="spore_YyaC"/>
    <property type="match status" value="1"/>
</dbReference>
<dbReference type="SUPFAM" id="SSF53163">
    <property type="entry name" value="HybD-like"/>
    <property type="match status" value="1"/>
</dbReference>
<dbReference type="EMBL" id="JAMQJZ010000028">
    <property type="protein sequence ID" value="MDC3422763.1"/>
    <property type="molecule type" value="Genomic_DNA"/>
</dbReference>
<keyword evidence="1" id="KW-0378">Hydrolase</keyword>
<evidence type="ECO:0000313" key="2">
    <source>
        <dbReference type="Proteomes" id="UP001145072"/>
    </source>
</evidence>
<evidence type="ECO:0000313" key="1">
    <source>
        <dbReference type="EMBL" id="MDC3422763.1"/>
    </source>
</evidence>
<keyword evidence="2" id="KW-1185">Reference proteome</keyword>
<dbReference type="GO" id="GO:0008233">
    <property type="term" value="F:peptidase activity"/>
    <property type="evidence" value="ECO:0007669"/>
    <property type="project" value="UniProtKB-KW"/>
</dbReference>
<keyword evidence="1" id="KW-0645">Protease</keyword>
<name>A0A9X3WQB0_9BACI</name>
<comment type="caution">
    <text evidence="1">The sequence shown here is derived from an EMBL/GenBank/DDBJ whole genome shotgun (WGS) entry which is preliminary data.</text>
</comment>
<dbReference type="RefSeq" id="WP_259869641.1">
    <property type="nucleotide sequence ID" value="NZ_JAMQJZ010000028.1"/>
</dbReference>
<sequence>MNLKDNFTSKNEIRHFFDHPLATLQLSKALLEWIPNEKEIIVLCIGTDRSTGDSLGPLVGTLLSEKKPKHLSIYGTLDQPVHAINLKEKIEMINANHQNPYVIALDACLGKLKSIGSIITAPSPIQPGAALKKDLPDVGDAHITGVVNISGFMEFQVLQNTRLHIVMQMARTITGTLYKVDREISFLKTNTMLNTKKSLL</sequence>
<dbReference type="InterPro" id="IPR023430">
    <property type="entry name" value="Pept_HybD-like_dom_sf"/>
</dbReference>
<proteinExistence type="predicted"/>